<dbReference type="InterPro" id="IPR025411">
    <property type="entry name" value="DUF4136"/>
</dbReference>
<feature type="domain" description="DUF4136" evidence="1">
    <location>
        <begin position="24"/>
        <end position="174"/>
    </location>
</feature>
<dbReference type="AlphaFoldDB" id="A0A150XUP5"/>
<dbReference type="EMBL" id="LRDB01000003">
    <property type="protein sequence ID" value="KYG82478.1"/>
    <property type="molecule type" value="Genomic_DNA"/>
</dbReference>
<accession>A0A150XUP5</accession>
<dbReference type="Proteomes" id="UP000075615">
    <property type="component" value="Unassembled WGS sequence"/>
</dbReference>
<dbReference type="RefSeq" id="WP_068412476.1">
    <property type="nucleotide sequence ID" value="NZ_LRDB01000003.1"/>
</dbReference>
<proteinExistence type="predicted"/>
<dbReference type="STRING" id="296218.AWN68_14585"/>
<dbReference type="OrthoDB" id="5432251at2"/>
<protein>
    <recommendedName>
        <fullName evidence="1">DUF4136 domain-containing protein</fullName>
    </recommendedName>
</protein>
<keyword evidence="3" id="KW-1185">Reference proteome</keyword>
<name>A0A150XUP5_9BACT</name>
<evidence type="ECO:0000313" key="3">
    <source>
        <dbReference type="Proteomes" id="UP000075615"/>
    </source>
</evidence>
<reference evidence="2 3" key="1">
    <citation type="submission" date="2016-01" db="EMBL/GenBank/DDBJ databases">
        <title>Genome sequencing of Roseivirga echinicomitans KMM 6058.</title>
        <authorList>
            <person name="Selvaratnam C."/>
            <person name="Thevarajoo S."/>
            <person name="Goh K.M."/>
            <person name="Ee R."/>
            <person name="Chan K.-G."/>
            <person name="Chong C.S."/>
        </authorList>
    </citation>
    <scope>NUCLEOTIDE SEQUENCE [LARGE SCALE GENOMIC DNA]</scope>
    <source>
        <strain evidence="2 3">KMM 6058</strain>
    </source>
</reference>
<dbReference type="Gene3D" id="3.30.160.670">
    <property type="match status" value="1"/>
</dbReference>
<evidence type="ECO:0000313" key="2">
    <source>
        <dbReference type="EMBL" id="KYG82478.1"/>
    </source>
</evidence>
<comment type="caution">
    <text evidence="2">The sequence shown here is derived from an EMBL/GenBank/DDBJ whole genome shotgun (WGS) entry which is preliminary data.</text>
</comment>
<gene>
    <name evidence="2" type="ORF">AWN68_14585</name>
</gene>
<sequence>MKKLITTLSIVLLFSGCAEQLYLSSDFDRTADFSTYKTYALAKDQEKPGNTSPMFDNELNRKRIKEAIEKEMKSMGLAQSDWEPDLLIDFHITIDQQTDYIVHNNYPFRYRYWPSYDVASYTFKKGALVIHIVDTKKEQLVWQGVGSKRLDDVPPRDLEAKIQEAVKAIFSQYPNRR</sequence>
<dbReference type="Pfam" id="PF13590">
    <property type="entry name" value="DUF4136"/>
    <property type="match status" value="1"/>
</dbReference>
<organism evidence="2 3">
    <name type="scientific">Roseivirga echinicomitans</name>
    <dbReference type="NCBI Taxonomy" id="296218"/>
    <lineage>
        <taxon>Bacteria</taxon>
        <taxon>Pseudomonadati</taxon>
        <taxon>Bacteroidota</taxon>
        <taxon>Cytophagia</taxon>
        <taxon>Cytophagales</taxon>
        <taxon>Roseivirgaceae</taxon>
        <taxon>Roseivirga</taxon>
    </lineage>
</organism>
<evidence type="ECO:0000259" key="1">
    <source>
        <dbReference type="Pfam" id="PF13590"/>
    </source>
</evidence>
<dbReference type="PROSITE" id="PS51257">
    <property type="entry name" value="PROKAR_LIPOPROTEIN"/>
    <property type="match status" value="1"/>
</dbReference>